<accession>A0A2M8KDD4</accession>
<proteinExistence type="predicted"/>
<evidence type="ECO:0000313" key="1">
    <source>
        <dbReference type="EMBL" id="PJE57930.1"/>
    </source>
</evidence>
<evidence type="ECO:0008006" key="3">
    <source>
        <dbReference type="Google" id="ProtNLM"/>
    </source>
</evidence>
<sequence>MTNLMINKTKFQHIIIILFFWVLSPSIVCAASIGDKKIFSVDPVYQKGAVSQINATLNRISNYTYVYVEDGWYYSLSEGSQISINNSIDQLAQEFDINIRPKMIGAYGSEWSPGIDNDVRLTILVTQIVNNAGGYFNSGDEYFKQQNTLSNEREIIYLNSSYIQTANAKSYLAHEFQHMITFYQKKIVRGYDEDIWLNESRSEYAPTLLGYDAEYSGSDLERRISNFMLDPSDSLTEWKNATIDYSSINLFMQYLVEHFGIKILRAMISENSTGIASINKALKSLGSVEKFSDIFVNWSVANYINNCTINSSRYCYTAGPLKTQGVIAKPSISYEITAGTNISVSGQNSLKDWSSKALMLFSRLTTVGVAPNILKVEITLPSDGQFSVPYILEESKGSVVVKNLEINNGKGIIYITKWGSKNLKINILPIAINKQSDFGNNELSYKFSYSATLVNELTQDYEPSPTVVFPNYPDGSVLRAKGDIKVYIIKNGKYKRWIQNPEIFNLYGHLTWSSIIDVEPAELGFYQEASLIRAGGDKKVYEINGDGTKHWVDMTSVDFISSGRAWDMVYIVNQSEINLYKTGGNVRK</sequence>
<evidence type="ECO:0000313" key="2">
    <source>
        <dbReference type="Proteomes" id="UP000231450"/>
    </source>
</evidence>
<organism evidence="1 2">
    <name type="scientific">Candidatus Portnoybacteria bacterium CG10_big_fil_rev_8_21_14_0_10_36_7</name>
    <dbReference type="NCBI Taxonomy" id="1974812"/>
    <lineage>
        <taxon>Bacteria</taxon>
        <taxon>Candidatus Portnoyibacteriota</taxon>
    </lineage>
</organism>
<dbReference type="Proteomes" id="UP000231450">
    <property type="component" value="Unassembled WGS sequence"/>
</dbReference>
<gene>
    <name evidence="1" type="ORF">COU81_03445</name>
</gene>
<reference evidence="2" key="1">
    <citation type="submission" date="2017-09" db="EMBL/GenBank/DDBJ databases">
        <title>Depth-based differentiation of microbial function through sediment-hosted aquifers and enrichment of novel symbionts in the deep terrestrial subsurface.</title>
        <authorList>
            <person name="Probst A.J."/>
            <person name="Ladd B."/>
            <person name="Jarett J.K."/>
            <person name="Geller-Mcgrath D.E."/>
            <person name="Sieber C.M.K."/>
            <person name="Emerson J.B."/>
            <person name="Anantharaman K."/>
            <person name="Thomas B.C."/>
            <person name="Malmstrom R."/>
            <person name="Stieglmeier M."/>
            <person name="Klingl A."/>
            <person name="Woyke T."/>
            <person name="Ryan C.M."/>
            <person name="Banfield J.F."/>
        </authorList>
    </citation>
    <scope>NUCLEOTIDE SEQUENCE [LARGE SCALE GENOMIC DNA]</scope>
</reference>
<comment type="caution">
    <text evidence="1">The sequence shown here is derived from an EMBL/GenBank/DDBJ whole genome shotgun (WGS) entry which is preliminary data.</text>
</comment>
<protein>
    <recommendedName>
        <fullName evidence="3">Peptidase MA-like domain-containing protein</fullName>
    </recommendedName>
</protein>
<dbReference type="AlphaFoldDB" id="A0A2M8KDD4"/>
<dbReference type="EMBL" id="PFDW01000070">
    <property type="protein sequence ID" value="PJE57930.1"/>
    <property type="molecule type" value="Genomic_DNA"/>
</dbReference>
<name>A0A2M8KDD4_9BACT</name>